<reference evidence="3 4" key="1">
    <citation type="journal article" date="2013" name="J. Bacteriol.">
        <title>Roles of HynAB and Ech, the only two hydrogenases found in the model sulfate reducer Desulfovibrio gigas.</title>
        <authorList>
            <person name="Morais-Silva F.O."/>
            <person name="Santos C.I."/>
            <person name="Rodrigues R."/>
            <person name="Pereira I.A."/>
            <person name="Rodrigues-Pousada C."/>
        </authorList>
    </citation>
    <scope>NUCLEOTIDE SEQUENCE [LARGE SCALE GENOMIC DNA]</scope>
    <source>
        <strain evidence="4">ATCC 19364 / DSM 1382 / NCIMB 9332 / VKM B-1759</strain>
    </source>
</reference>
<reference evidence="4" key="2">
    <citation type="submission" date="2013-07" db="EMBL/GenBank/DDBJ databases">
        <authorList>
            <person name="Morais-Silva F.O."/>
            <person name="Rezende A.M."/>
            <person name="Pimentel C."/>
            <person name="Resende D.M."/>
            <person name="Santos C.I."/>
            <person name="Clemente C."/>
            <person name="de Oliveira L.M."/>
            <person name="da Silva S.M."/>
            <person name="Costa D.A."/>
            <person name="Varela-Raposo A."/>
            <person name="Horacio E.C.A."/>
            <person name="Matos M."/>
            <person name="Flores O."/>
            <person name="Ruiz J.C."/>
            <person name="Rodrigues-Pousada C."/>
        </authorList>
    </citation>
    <scope>NUCLEOTIDE SEQUENCE [LARGE SCALE GENOMIC DNA]</scope>
    <source>
        <strain evidence="4">ATCC 19364 / DSM 1382 / NCIMB 9332 / VKM B-1759</strain>
    </source>
</reference>
<dbReference type="Proteomes" id="UP000016587">
    <property type="component" value="Chromosome"/>
</dbReference>
<organism evidence="3 4">
    <name type="scientific">Megalodesulfovibrio gigas (strain ATCC 19364 / DSM 1382 / NCIMB 9332 / VKM B-1759)</name>
    <name type="common">Desulfovibrio gigas</name>
    <dbReference type="NCBI Taxonomy" id="1121448"/>
    <lineage>
        <taxon>Bacteria</taxon>
        <taxon>Pseudomonadati</taxon>
        <taxon>Thermodesulfobacteriota</taxon>
        <taxon>Desulfovibrionia</taxon>
        <taxon>Desulfovibrionales</taxon>
        <taxon>Desulfovibrionaceae</taxon>
        <taxon>Megalodesulfovibrio</taxon>
    </lineage>
</organism>
<proteinExistence type="predicted"/>
<dbReference type="OrthoDB" id="5460931at2"/>
<feature type="transmembrane region" description="Helical" evidence="1">
    <location>
        <begin position="58"/>
        <end position="83"/>
    </location>
</feature>
<protein>
    <submittedName>
        <fullName evidence="3">Uncharacterized protein</fullName>
    </submittedName>
</protein>
<keyword evidence="1" id="KW-0812">Transmembrane</keyword>
<feature type="chain" id="PRO_5004599875" evidence="2">
    <location>
        <begin position="26"/>
        <end position="98"/>
    </location>
</feature>
<dbReference type="NCBIfam" id="NF040783">
    <property type="entry name" value="DVU0150_fam"/>
    <property type="match status" value="1"/>
</dbReference>
<keyword evidence="2" id="KW-0732">Signal</keyword>
<gene>
    <name evidence="3" type="ORF">DGI_3036</name>
</gene>
<keyword evidence="4" id="KW-1185">Reference proteome</keyword>
<dbReference type="AlphaFoldDB" id="T2GF06"/>
<evidence type="ECO:0000313" key="3">
    <source>
        <dbReference type="EMBL" id="AGW14754.1"/>
    </source>
</evidence>
<dbReference type="EMBL" id="CP006585">
    <property type="protein sequence ID" value="AGW14754.1"/>
    <property type="molecule type" value="Genomic_DNA"/>
</dbReference>
<evidence type="ECO:0000256" key="1">
    <source>
        <dbReference type="SAM" id="Phobius"/>
    </source>
</evidence>
<dbReference type="InterPro" id="IPR054622">
    <property type="entry name" value="DVU0150-like"/>
</dbReference>
<name>T2GF06_MEGG1</name>
<evidence type="ECO:0000313" key="4">
    <source>
        <dbReference type="Proteomes" id="UP000016587"/>
    </source>
</evidence>
<dbReference type="STRING" id="1121448.DGI_3036"/>
<keyword evidence="1" id="KW-1133">Transmembrane helix</keyword>
<sequence length="98" mass="10354">MRGKIQLIGMVSSLLLLLVPAVAMAAGGGGAPIVIVSDTRDLEGILKWWGNLYNDSHLYFTLLTCALIPVVGVIFGVLADIVMSHIGIDLTSKDLPGH</sequence>
<dbReference type="eggNOG" id="ENOG5032V5Z">
    <property type="taxonomic scope" value="Bacteria"/>
</dbReference>
<dbReference type="PATRIC" id="fig|1121448.10.peg.2995"/>
<dbReference type="HOGENOM" id="CLU_181379_0_0_7"/>
<feature type="signal peptide" evidence="2">
    <location>
        <begin position="1"/>
        <end position="25"/>
    </location>
</feature>
<accession>T2GF06</accession>
<evidence type="ECO:0000256" key="2">
    <source>
        <dbReference type="SAM" id="SignalP"/>
    </source>
</evidence>
<keyword evidence="1" id="KW-0472">Membrane</keyword>
<dbReference type="RefSeq" id="WP_021761829.1">
    <property type="nucleotide sequence ID" value="NC_022444.1"/>
</dbReference>
<dbReference type="KEGG" id="dgg:DGI_3036"/>